<dbReference type="SUPFAM" id="SSF50891">
    <property type="entry name" value="Cyclophilin-like"/>
    <property type="match status" value="1"/>
</dbReference>
<dbReference type="Proteomes" id="UP000503464">
    <property type="component" value="Chromosome"/>
</dbReference>
<dbReference type="AlphaFoldDB" id="A0AAE7EI76"/>
<sequence length="148" mass="16505">MKYQSTLVPGLLLACTLAAHADMIINPPLKESPMTVKMNIDDQQFEVKLHDNPAAKAFVNTLPLQLGMEELNGNEIFADLPYKLPSSPVWPGTIQAGDLMLYGTQTLVLFYTSFESSYRYTPIGKVIHPENLPTVVEKKTIGVRFNDH</sequence>
<evidence type="ECO:0000313" key="4">
    <source>
        <dbReference type="Proteomes" id="UP000503464"/>
    </source>
</evidence>
<feature type="domain" description="Cyclophilin-like" evidence="2">
    <location>
        <begin position="38"/>
        <end position="139"/>
    </location>
</feature>
<dbReference type="InterPro" id="IPR029000">
    <property type="entry name" value="Cyclophilin-like_dom_sf"/>
</dbReference>
<proteinExistence type="predicted"/>
<dbReference type="RefSeq" id="WP_259526541.1">
    <property type="nucleotide sequence ID" value="NZ_CP054160.3"/>
</dbReference>
<evidence type="ECO:0000259" key="2">
    <source>
        <dbReference type="Pfam" id="PF18050"/>
    </source>
</evidence>
<dbReference type="Gene3D" id="2.40.100.20">
    <property type="match status" value="1"/>
</dbReference>
<gene>
    <name evidence="3" type="ORF">G9399_13960</name>
</gene>
<dbReference type="EMBL" id="CP054160">
    <property type="protein sequence ID" value="QKJ59249.3"/>
    <property type="molecule type" value="Genomic_DNA"/>
</dbReference>
<reference evidence="4" key="1">
    <citation type="submission" date="2020-03" db="EMBL/GenBank/DDBJ databases">
        <title>Genome sequences of seven Enterobacteriaceae strains isolated from Canadian wastewater treatment facilities.</title>
        <authorList>
            <person name="Huang H."/>
            <person name="Chmara J.T."/>
            <person name="Duceppe M.-O."/>
        </authorList>
    </citation>
    <scope>NUCLEOTIDE SEQUENCE [LARGE SCALE GENOMIC DNA]</scope>
    <source>
        <strain evidence="4">Biosolid 3</strain>
    </source>
</reference>
<protein>
    <submittedName>
        <fullName evidence="3">Cyclophilin-like fold protein</fullName>
    </submittedName>
</protein>
<dbReference type="Pfam" id="PF18050">
    <property type="entry name" value="Cyclophil_like2"/>
    <property type="match status" value="1"/>
</dbReference>
<evidence type="ECO:0000313" key="3">
    <source>
        <dbReference type="EMBL" id="QKJ59249.3"/>
    </source>
</evidence>
<accession>A0AAE7EI76</accession>
<feature type="signal peptide" evidence="1">
    <location>
        <begin position="1"/>
        <end position="21"/>
    </location>
</feature>
<name>A0AAE7EI76_SERFO</name>
<feature type="chain" id="PRO_5042186949" evidence="1">
    <location>
        <begin position="22"/>
        <end position="148"/>
    </location>
</feature>
<dbReference type="InterPro" id="IPR041183">
    <property type="entry name" value="Cyclophilin-like"/>
</dbReference>
<evidence type="ECO:0000256" key="1">
    <source>
        <dbReference type="SAM" id="SignalP"/>
    </source>
</evidence>
<dbReference type="PROSITE" id="PS51257">
    <property type="entry name" value="PROKAR_LIPOPROTEIN"/>
    <property type="match status" value="1"/>
</dbReference>
<keyword evidence="1" id="KW-0732">Signal</keyword>
<organism evidence="3 4">
    <name type="scientific">Serratia fonticola</name>
    <dbReference type="NCBI Taxonomy" id="47917"/>
    <lineage>
        <taxon>Bacteria</taxon>
        <taxon>Pseudomonadati</taxon>
        <taxon>Pseudomonadota</taxon>
        <taxon>Gammaproteobacteria</taxon>
        <taxon>Enterobacterales</taxon>
        <taxon>Yersiniaceae</taxon>
        <taxon>Serratia</taxon>
    </lineage>
</organism>